<sequence>MTTDALTEFRLEATRRNETMGASGDVKRAKRLRQCVVCQDAQFVVLDKPQGLTLQMDASASKRNTSTMTTSKRRCDWCIDWTRRRRACWCWRVLVLQLPSSRCCSEAGPCIRRTRHSWQDARQKAKKKSCSSWTEWEGQEIHDPVDDKTACTLVERALQRNDGRYTEHSSKTAWL</sequence>
<gene>
    <name evidence="1" type="ORF">PM001_LOCUS28909</name>
</gene>
<evidence type="ECO:0000313" key="1">
    <source>
        <dbReference type="EMBL" id="CAK7943759.1"/>
    </source>
</evidence>
<proteinExistence type="predicted"/>
<accession>A0AAV1VA06</accession>
<comment type="caution">
    <text evidence="1">The sequence shown here is derived from an EMBL/GenBank/DDBJ whole genome shotgun (WGS) entry which is preliminary data.</text>
</comment>
<name>A0AAV1VA06_9STRA</name>
<protein>
    <submittedName>
        <fullName evidence="1">Uncharacterized protein</fullName>
    </submittedName>
</protein>
<organism evidence="1 2">
    <name type="scientific">Peronospora matthiolae</name>
    <dbReference type="NCBI Taxonomy" id="2874970"/>
    <lineage>
        <taxon>Eukaryota</taxon>
        <taxon>Sar</taxon>
        <taxon>Stramenopiles</taxon>
        <taxon>Oomycota</taxon>
        <taxon>Peronosporomycetes</taxon>
        <taxon>Peronosporales</taxon>
        <taxon>Peronosporaceae</taxon>
        <taxon>Peronospora</taxon>
    </lineage>
</organism>
<dbReference type="Proteomes" id="UP001162060">
    <property type="component" value="Unassembled WGS sequence"/>
</dbReference>
<reference evidence="1" key="1">
    <citation type="submission" date="2024-01" db="EMBL/GenBank/DDBJ databases">
        <authorList>
            <person name="Webb A."/>
        </authorList>
    </citation>
    <scope>NUCLEOTIDE SEQUENCE</scope>
    <source>
        <strain evidence="1">Pm1</strain>
    </source>
</reference>
<dbReference type="AlphaFoldDB" id="A0AAV1VA06"/>
<evidence type="ECO:0000313" key="2">
    <source>
        <dbReference type="Proteomes" id="UP001162060"/>
    </source>
</evidence>
<dbReference type="EMBL" id="CAKLBY020000304">
    <property type="protein sequence ID" value="CAK7943759.1"/>
    <property type="molecule type" value="Genomic_DNA"/>
</dbReference>